<feature type="transmembrane region" description="Helical" evidence="1">
    <location>
        <begin position="21"/>
        <end position="45"/>
    </location>
</feature>
<comment type="caution">
    <text evidence="2">The sequence shown here is derived from an EMBL/GenBank/DDBJ whole genome shotgun (WGS) entry which is preliminary data.</text>
</comment>
<dbReference type="OrthoDB" id="9815199at2"/>
<dbReference type="AlphaFoldDB" id="A0A5B2TJX4"/>
<gene>
    <name evidence="2" type="ORF">F0Q34_03440</name>
</gene>
<proteinExistence type="predicted"/>
<evidence type="ECO:0000256" key="1">
    <source>
        <dbReference type="SAM" id="Phobius"/>
    </source>
</evidence>
<keyword evidence="1" id="KW-0472">Membrane</keyword>
<accession>A0A5B2TJX4</accession>
<keyword evidence="1" id="KW-1133">Transmembrane helix</keyword>
<keyword evidence="3" id="KW-1185">Reference proteome</keyword>
<dbReference type="EMBL" id="VUKA01000001">
    <property type="protein sequence ID" value="KAA2214756.1"/>
    <property type="molecule type" value="Genomic_DNA"/>
</dbReference>
<keyword evidence="1" id="KW-0812">Transmembrane</keyword>
<sequence length="86" mass="9282">MERRRRPPRPRPWRRQPREAPGVTGLQLLAGVAVVMALEGLLYAAFPDAMRRALAGISAVAPERLRLVGLGVAVTGIALATFLVRG</sequence>
<dbReference type="InterPro" id="IPR019201">
    <property type="entry name" value="DUF2065"/>
</dbReference>
<dbReference type="Proteomes" id="UP000322110">
    <property type="component" value="Unassembled WGS sequence"/>
</dbReference>
<organism evidence="2 3">
    <name type="scientific">Teichococcus oryzae</name>
    <dbReference type="NCBI Taxonomy" id="1608942"/>
    <lineage>
        <taxon>Bacteria</taxon>
        <taxon>Pseudomonadati</taxon>
        <taxon>Pseudomonadota</taxon>
        <taxon>Alphaproteobacteria</taxon>
        <taxon>Acetobacterales</taxon>
        <taxon>Roseomonadaceae</taxon>
        <taxon>Roseomonas</taxon>
    </lineage>
</organism>
<evidence type="ECO:0000313" key="2">
    <source>
        <dbReference type="EMBL" id="KAA2214756.1"/>
    </source>
</evidence>
<evidence type="ECO:0000313" key="3">
    <source>
        <dbReference type="Proteomes" id="UP000322110"/>
    </source>
</evidence>
<reference evidence="2 3" key="1">
    <citation type="journal article" date="2015" name="Int. J. Syst. Evol. Microbiol.">
        <title>Roseomonas oryzae sp. nov., isolated from paddy rhizosphere soil.</title>
        <authorList>
            <person name="Ramaprasad E.V."/>
            <person name="Sasikala Ch."/>
            <person name="Ramana Ch.V."/>
        </authorList>
    </citation>
    <scope>NUCLEOTIDE SEQUENCE [LARGE SCALE GENOMIC DNA]</scope>
    <source>
        <strain evidence="2 3">KCTC 42542</strain>
    </source>
</reference>
<protein>
    <submittedName>
        <fullName evidence="2">DUF2065 domain-containing protein</fullName>
    </submittedName>
</protein>
<dbReference type="Pfam" id="PF09838">
    <property type="entry name" value="DUF2065"/>
    <property type="match status" value="1"/>
</dbReference>
<feature type="transmembrane region" description="Helical" evidence="1">
    <location>
        <begin position="65"/>
        <end position="84"/>
    </location>
</feature>
<name>A0A5B2TJX4_9PROT</name>